<dbReference type="Gene3D" id="1.10.357.10">
    <property type="entry name" value="Tetracycline Repressor, domain 2"/>
    <property type="match status" value="1"/>
</dbReference>
<dbReference type="InterPro" id="IPR036271">
    <property type="entry name" value="Tet_transcr_reg_TetR-rel_C_sf"/>
</dbReference>
<dbReference type="InterPro" id="IPR050109">
    <property type="entry name" value="HTH-type_TetR-like_transc_reg"/>
</dbReference>
<keyword evidence="3" id="KW-0804">Transcription</keyword>
<dbReference type="InterPro" id="IPR009057">
    <property type="entry name" value="Homeodomain-like_sf"/>
</dbReference>
<feature type="DNA-binding region" description="H-T-H motif" evidence="4">
    <location>
        <begin position="49"/>
        <end position="68"/>
    </location>
</feature>
<reference evidence="6" key="1">
    <citation type="submission" date="2022-08" db="EMBL/GenBank/DDBJ databases">
        <title>Draft genome sequence of Microbacterium arabinogalactanolyticum JCM 9171.</title>
        <authorList>
            <person name="Fujita K."/>
            <person name="Ishiwata A."/>
            <person name="Fushinobu S."/>
        </authorList>
    </citation>
    <scope>NUCLEOTIDE SEQUENCE</scope>
    <source>
        <strain evidence="6">JCM 9171</strain>
    </source>
</reference>
<protein>
    <recommendedName>
        <fullName evidence="5">HTH tetR-type domain-containing protein</fullName>
    </recommendedName>
</protein>
<organism evidence="6 7">
    <name type="scientific">Microbacterium arabinogalactanolyticum</name>
    <dbReference type="NCBI Taxonomy" id="69365"/>
    <lineage>
        <taxon>Bacteria</taxon>
        <taxon>Bacillati</taxon>
        <taxon>Actinomycetota</taxon>
        <taxon>Actinomycetes</taxon>
        <taxon>Micrococcales</taxon>
        <taxon>Microbacteriaceae</taxon>
        <taxon>Microbacterium</taxon>
    </lineage>
</organism>
<dbReference type="SUPFAM" id="SSF46689">
    <property type="entry name" value="Homeodomain-like"/>
    <property type="match status" value="1"/>
</dbReference>
<evidence type="ECO:0000256" key="2">
    <source>
        <dbReference type="ARBA" id="ARBA00023125"/>
    </source>
</evidence>
<dbReference type="InterPro" id="IPR001647">
    <property type="entry name" value="HTH_TetR"/>
</dbReference>
<dbReference type="SUPFAM" id="SSF48498">
    <property type="entry name" value="Tetracyclin repressor-like, C-terminal domain"/>
    <property type="match status" value="1"/>
</dbReference>
<dbReference type="RefSeq" id="WP_285631647.1">
    <property type="nucleotide sequence ID" value="NZ_BAAAUK010000003.1"/>
</dbReference>
<evidence type="ECO:0000256" key="1">
    <source>
        <dbReference type="ARBA" id="ARBA00023015"/>
    </source>
</evidence>
<evidence type="ECO:0000256" key="3">
    <source>
        <dbReference type="ARBA" id="ARBA00023163"/>
    </source>
</evidence>
<evidence type="ECO:0000313" key="6">
    <source>
        <dbReference type="EMBL" id="GLC84200.1"/>
    </source>
</evidence>
<feature type="domain" description="HTH tetR-type" evidence="5">
    <location>
        <begin position="26"/>
        <end position="86"/>
    </location>
</feature>
<dbReference type="PANTHER" id="PTHR30055">
    <property type="entry name" value="HTH-TYPE TRANSCRIPTIONAL REGULATOR RUTR"/>
    <property type="match status" value="1"/>
</dbReference>
<comment type="caution">
    <text evidence="6">The sequence shown here is derived from an EMBL/GenBank/DDBJ whole genome shotgun (WGS) entry which is preliminary data.</text>
</comment>
<proteinExistence type="predicted"/>
<dbReference type="PANTHER" id="PTHR30055:SF151">
    <property type="entry name" value="TRANSCRIPTIONAL REGULATORY PROTEIN"/>
    <property type="match status" value="1"/>
</dbReference>
<gene>
    <name evidence="6" type="ORF">MIAR_07880</name>
</gene>
<evidence type="ECO:0000256" key="4">
    <source>
        <dbReference type="PROSITE-ProRule" id="PRU00335"/>
    </source>
</evidence>
<keyword evidence="1" id="KW-0805">Transcription regulation</keyword>
<evidence type="ECO:0000313" key="7">
    <source>
        <dbReference type="Proteomes" id="UP001165068"/>
    </source>
</evidence>
<keyword evidence="2 4" id="KW-0238">DNA-binding</keyword>
<evidence type="ECO:0000259" key="5">
    <source>
        <dbReference type="PROSITE" id="PS50977"/>
    </source>
</evidence>
<dbReference type="Pfam" id="PF00440">
    <property type="entry name" value="TetR_N"/>
    <property type="match status" value="1"/>
</dbReference>
<accession>A0ABQ5NEG5</accession>
<name>A0ABQ5NEG5_9MICO</name>
<dbReference type="EMBL" id="BRZC01000003">
    <property type="protein sequence ID" value="GLC84200.1"/>
    <property type="molecule type" value="Genomic_DNA"/>
</dbReference>
<sequence>MHSQGDRALRQLWGIDPPTVRGPKARWSPLEVADAAVMLADEIGLEALSLARVAARLEMTTTALYRYVDDKATLIELMVDRAVGDVPAIHGTDWRDRCRRWVELLAARYGRHPWLSEVSPTGMPTQPHAYAWIDALVGAIDEESVDALRLAMLLDGLVRTYATLERTVQGAPSPSWLGGAIAERFPRLAGAERQDVTDAGVELRFAVDAVLRGLG</sequence>
<dbReference type="PROSITE" id="PS50977">
    <property type="entry name" value="HTH_TETR_2"/>
    <property type="match status" value="1"/>
</dbReference>
<dbReference type="Proteomes" id="UP001165068">
    <property type="component" value="Unassembled WGS sequence"/>
</dbReference>
<keyword evidence="7" id="KW-1185">Reference proteome</keyword>